<sequence length="115" mass="13044">MCGYEPPDEHKLRMIHALPGDDECAVVLKFLASMMNLADHFEDWRTLGKKRLAWNAEQRSEHKKARVCRECRRAFDSKKKGCGKVAHHERGTGAFLGSLCQDCNKAAHKPSHVTI</sequence>
<comment type="caution">
    <text evidence="1">The sequence shown here is derived from an EMBL/GenBank/DDBJ whole genome shotgun (WGS) entry which is preliminary data.</text>
</comment>
<accession>A0A812TT34</accession>
<dbReference type="InterPro" id="IPR044925">
    <property type="entry name" value="His-Me_finger_sf"/>
</dbReference>
<name>A0A812TT34_SYMPI</name>
<protein>
    <submittedName>
        <fullName evidence="1">Uncharacterized protein</fullName>
    </submittedName>
</protein>
<proteinExistence type="predicted"/>
<dbReference type="EMBL" id="CAJNIZ010032349">
    <property type="protein sequence ID" value="CAE7536770.1"/>
    <property type="molecule type" value="Genomic_DNA"/>
</dbReference>
<dbReference type="Proteomes" id="UP000649617">
    <property type="component" value="Unassembled WGS sequence"/>
</dbReference>
<dbReference type="SUPFAM" id="SSF54060">
    <property type="entry name" value="His-Me finger endonucleases"/>
    <property type="match status" value="1"/>
</dbReference>
<organism evidence="1 2">
    <name type="scientific">Symbiodinium pilosum</name>
    <name type="common">Dinoflagellate</name>
    <dbReference type="NCBI Taxonomy" id="2952"/>
    <lineage>
        <taxon>Eukaryota</taxon>
        <taxon>Sar</taxon>
        <taxon>Alveolata</taxon>
        <taxon>Dinophyceae</taxon>
        <taxon>Suessiales</taxon>
        <taxon>Symbiodiniaceae</taxon>
        <taxon>Symbiodinium</taxon>
    </lineage>
</organism>
<dbReference type="AlphaFoldDB" id="A0A812TT34"/>
<reference evidence="1" key="1">
    <citation type="submission" date="2021-02" db="EMBL/GenBank/DDBJ databases">
        <authorList>
            <person name="Dougan E. K."/>
            <person name="Rhodes N."/>
            <person name="Thang M."/>
            <person name="Chan C."/>
        </authorList>
    </citation>
    <scope>NUCLEOTIDE SEQUENCE</scope>
</reference>
<evidence type="ECO:0000313" key="2">
    <source>
        <dbReference type="Proteomes" id="UP000649617"/>
    </source>
</evidence>
<gene>
    <name evidence="1" type="ORF">SPIL2461_LOCUS14190</name>
</gene>
<evidence type="ECO:0000313" key="1">
    <source>
        <dbReference type="EMBL" id="CAE7536770.1"/>
    </source>
</evidence>
<keyword evidence="2" id="KW-1185">Reference proteome</keyword>